<name>A0A383EBS5_9ZZZZ</name>
<organism evidence="1">
    <name type="scientific">marine metagenome</name>
    <dbReference type="NCBI Taxonomy" id="408172"/>
    <lineage>
        <taxon>unclassified sequences</taxon>
        <taxon>metagenomes</taxon>
        <taxon>ecological metagenomes</taxon>
    </lineage>
</organism>
<protein>
    <submittedName>
        <fullName evidence="1">Uncharacterized protein</fullName>
    </submittedName>
</protein>
<accession>A0A383EBS5</accession>
<proteinExistence type="predicted"/>
<evidence type="ECO:0000313" key="1">
    <source>
        <dbReference type="EMBL" id="SVE53558.1"/>
    </source>
</evidence>
<gene>
    <name evidence="1" type="ORF">METZ01_LOCUS506412</name>
</gene>
<dbReference type="AlphaFoldDB" id="A0A383EBS5"/>
<feature type="non-terminal residue" evidence="1">
    <location>
        <position position="32"/>
    </location>
</feature>
<reference evidence="1" key="1">
    <citation type="submission" date="2018-05" db="EMBL/GenBank/DDBJ databases">
        <authorList>
            <person name="Lanie J.A."/>
            <person name="Ng W.-L."/>
            <person name="Kazmierczak K.M."/>
            <person name="Andrzejewski T.M."/>
            <person name="Davidsen T.M."/>
            <person name="Wayne K.J."/>
            <person name="Tettelin H."/>
            <person name="Glass J.I."/>
            <person name="Rusch D."/>
            <person name="Podicherti R."/>
            <person name="Tsui H.-C.T."/>
            <person name="Winkler M.E."/>
        </authorList>
    </citation>
    <scope>NUCLEOTIDE SEQUENCE</scope>
</reference>
<dbReference type="EMBL" id="UINC01224089">
    <property type="protein sequence ID" value="SVE53558.1"/>
    <property type="molecule type" value="Genomic_DNA"/>
</dbReference>
<sequence length="32" mass="3527">MLPTLEHSGTFGPVPLGHFNHTLFMATDFTPL</sequence>